<accession>Q235G8</accession>
<dbReference type="RefSeq" id="XP_001012380.2">
    <property type="nucleotide sequence ID" value="XM_001012380.2"/>
</dbReference>
<keyword evidence="2" id="KW-1185">Reference proteome</keyword>
<dbReference type="OrthoDB" id="120976at2759"/>
<dbReference type="GeneID" id="7843050"/>
<dbReference type="SUPFAM" id="SSF52047">
    <property type="entry name" value="RNI-like"/>
    <property type="match status" value="1"/>
</dbReference>
<gene>
    <name evidence="1" type="ORF">TTHERM_00802320</name>
</gene>
<dbReference type="KEGG" id="tet:TTHERM_00802320"/>
<evidence type="ECO:0008006" key="3">
    <source>
        <dbReference type="Google" id="ProtNLM"/>
    </source>
</evidence>
<dbReference type="InterPro" id="IPR032675">
    <property type="entry name" value="LRR_dom_sf"/>
</dbReference>
<sequence length="319" mass="37066">MAQLKKLQKLIKKRRRRNFFQRLGQIINIYQISQKKKKMGQIKSKIIKNLMNKKQYTSLESFTNSYLIYHEILDLNFSQRLYEEHALIIQNAIKKCQQLKNLTLNLSQNQLNFQTLQLIMNGIHECLNLQFLNLNLRNVCLKDKGEYLGSSIAKNRNIQHLTLKMHNNSIHNQDAYDIVLGISKCTKLTNLALIFNSNNDIEDQGISFIGQSLAQFKNLQNLKLVIWFNNKGVACLQNLQMGIAQCENLSILTLIIGFQNKQITQQSINTLAYQIKAWKKLTSLSLILDIQILTGQRNYIIDLQAKKLERLVSLKIIYL</sequence>
<dbReference type="Gene3D" id="3.80.10.10">
    <property type="entry name" value="Ribonuclease Inhibitor"/>
    <property type="match status" value="2"/>
</dbReference>
<proteinExistence type="predicted"/>
<dbReference type="Proteomes" id="UP000009168">
    <property type="component" value="Unassembled WGS sequence"/>
</dbReference>
<protein>
    <recommendedName>
        <fullName evidence="3">Kinase domain protein</fullName>
    </recommendedName>
</protein>
<evidence type="ECO:0000313" key="1">
    <source>
        <dbReference type="EMBL" id="EAR92135.2"/>
    </source>
</evidence>
<evidence type="ECO:0000313" key="2">
    <source>
        <dbReference type="Proteomes" id="UP000009168"/>
    </source>
</evidence>
<dbReference type="AlphaFoldDB" id="Q235G8"/>
<reference evidence="2" key="1">
    <citation type="journal article" date="2006" name="PLoS Biol.">
        <title>Macronuclear genome sequence of the ciliate Tetrahymena thermophila, a model eukaryote.</title>
        <authorList>
            <person name="Eisen J.A."/>
            <person name="Coyne R.S."/>
            <person name="Wu M."/>
            <person name="Wu D."/>
            <person name="Thiagarajan M."/>
            <person name="Wortman J.R."/>
            <person name="Badger J.H."/>
            <person name="Ren Q."/>
            <person name="Amedeo P."/>
            <person name="Jones K.M."/>
            <person name="Tallon L.J."/>
            <person name="Delcher A.L."/>
            <person name="Salzberg S.L."/>
            <person name="Silva J.C."/>
            <person name="Haas B.J."/>
            <person name="Majoros W.H."/>
            <person name="Farzad M."/>
            <person name="Carlton J.M."/>
            <person name="Smith R.K. Jr."/>
            <person name="Garg J."/>
            <person name="Pearlman R.E."/>
            <person name="Karrer K.M."/>
            <person name="Sun L."/>
            <person name="Manning G."/>
            <person name="Elde N.C."/>
            <person name="Turkewitz A.P."/>
            <person name="Asai D.J."/>
            <person name="Wilkes D.E."/>
            <person name="Wang Y."/>
            <person name="Cai H."/>
            <person name="Collins K."/>
            <person name="Stewart B.A."/>
            <person name="Lee S.R."/>
            <person name="Wilamowska K."/>
            <person name="Weinberg Z."/>
            <person name="Ruzzo W.L."/>
            <person name="Wloga D."/>
            <person name="Gaertig J."/>
            <person name="Frankel J."/>
            <person name="Tsao C.-C."/>
            <person name="Gorovsky M.A."/>
            <person name="Keeling P.J."/>
            <person name="Waller R.F."/>
            <person name="Patron N.J."/>
            <person name="Cherry J.M."/>
            <person name="Stover N.A."/>
            <person name="Krieger C.J."/>
            <person name="del Toro C."/>
            <person name="Ryder H.F."/>
            <person name="Williamson S.C."/>
            <person name="Barbeau R.A."/>
            <person name="Hamilton E.P."/>
            <person name="Orias E."/>
        </authorList>
    </citation>
    <scope>NUCLEOTIDE SEQUENCE [LARGE SCALE GENOMIC DNA]</scope>
    <source>
        <strain evidence="2">SB210</strain>
    </source>
</reference>
<dbReference type="EMBL" id="GG662763">
    <property type="protein sequence ID" value="EAR92135.2"/>
    <property type="molecule type" value="Genomic_DNA"/>
</dbReference>
<organism evidence="1 2">
    <name type="scientific">Tetrahymena thermophila (strain SB210)</name>
    <dbReference type="NCBI Taxonomy" id="312017"/>
    <lineage>
        <taxon>Eukaryota</taxon>
        <taxon>Sar</taxon>
        <taxon>Alveolata</taxon>
        <taxon>Ciliophora</taxon>
        <taxon>Intramacronucleata</taxon>
        <taxon>Oligohymenophorea</taxon>
        <taxon>Hymenostomatida</taxon>
        <taxon>Tetrahymenina</taxon>
        <taxon>Tetrahymenidae</taxon>
        <taxon>Tetrahymena</taxon>
    </lineage>
</organism>
<name>Q235G8_TETTS</name>
<dbReference type="InParanoid" id="Q235G8"/>
<dbReference type="HOGENOM" id="CLU_1790816_0_0_1"/>